<evidence type="ECO:0000313" key="6">
    <source>
        <dbReference type="Ensembl" id="ENSLLEP00000007835.1"/>
    </source>
</evidence>
<proteinExistence type="inferred from homology"/>
<evidence type="ECO:0000256" key="2">
    <source>
        <dbReference type="ARBA" id="ARBA00005546"/>
    </source>
</evidence>
<protein>
    <submittedName>
        <fullName evidence="6">TP53RK binding protein</fullName>
    </submittedName>
</protein>
<dbReference type="PANTHER" id="PTHR15840">
    <property type="entry name" value="CGI-121 FAMILY MEMBER"/>
    <property type="match status" value="1"/>
</dbReference>
<dbReference type="SUPFAM" id="SSF143870">
    <property type="entry name" value="PF0523-like"/>
    <property type="match status" value="1"/>
</dbReference>
<dbReference type="Proteomes" id="UP000694569">
    <property type="component" value="Unplaced"/>
</dbReference>
<name>A0A8C5M743_9ANUR</name>
<keyword evidence="7" id="KW-1185">Reference proteome</keyword>
<evidence type="ECO:0000256" key="4">
    <source>
        <dbReference type="ARBA" id="ARBA00023242"/>
    </source>
</evidence>
<gene>
    <name evidence="6" type="primary">TPRKB</name>
</gene>
<accession>A0A8C5M743</accession>
<evidence type="ECO:0000256" key="1">
    <source>
        <dbReference type="ARBA" id="ARBA00004123"/>
    </source>
</evidence>
<dbReference type="GeneTree" id="ENSGT00390000012942"/>
<dbReference type="Pfam" id="PF08617">
    <property type="entry name" value="CGI-121"/>
    <property type="match status" value="1"/>
</dbReference>
<dbReference type="Ensembl" id="ENSLLET00000008151.1">
    <property type="protein sequence ID" value="ENSLLEP00000007835.1"/>
    <property type="gene ID" value="ENSLLEG00000004963.1"/>
</dbReference>
<organism evidence="6 7">
    <name type="scientific">Leptobrachium leishanense</name>
    <name type="common">Leishan spiny toad</name>
    <dbReference type="NCBI Taxonomy" id="445787"/>
    <lineage>
        <taxon>Eukaryota</taxon>
        <taxon>Metazoa</taxon>
        <taxon>Chordata</taxon>
        <taxon>Craniata</taxon>
        <taxon>Vertebrata</taxon>
        <taxon>Euteleostomi</taxon>
        <taxon>Amphibia</taxon>
        <taxon>Batrachia</taxon>
        <taxon>Anura</taxon>
        <taxon>Pelobatoidea</taxon>
        <taxon>Megophryidae</taxon>
        <taxon>Leptobrachium</taxon>
    </lineage>
</organism>
<evidence type="ECO:0000313" key="7">
    <source>
        <dbReference type="Proteomes" id="UP000694569"/>
    </source>
</evidence>
<keyword evidence="4 5" id="KW-0539">Nucleus</keyword>
<evidence type="ECO:0000256" key="5">
    <source>
        <dbReference type="RuleBase" id="RU004398"/>
    </source>
</evidence>
<keyword evidence="3" id="KW-0819">tRNA processing</keyword>
<dbReference type="GO" id="GO:0000408">
    <property type="term" value="C:EKC/KEOPS complex"/>
    <property type="evidence" value="ECO:0007669"/>
    <property type="project" value="TreeGrafter"/>
</dbReference>
<dbReference type="GO" id="GO:0002949">
    <property type="term" value="P:tRNA threonylcarbamoyladenosine modification"/>
    <property type="evidence" value="ECO:0007669"/>
    <property type="project" value="TreeGrafter"/>
</dbReference>
<evidence type="ECO:0000256" key="3">
    <source>
        <dbReference type="ARBA" id="ARBA00022694"/>
    </source>
</evidence>
<dbReference type="PANTHER" id="PTHR15840:SF10">
    <property type="entry name" value="EKC_KEOPS COMPLEX SUBUNIT TPRKB"/>
    <property type="match status" value="1"/>
</dbReference>
<comment type="similarity">
    <text evidence="2 5">Belongs to the CGI121/TPRKB family.</text>
</comment>
<reference evidence="6" key="2">
    <citation type="submission" date="2025-09" db="UniProtKB">
        <authorList>
            <consortium name="Ensembl"/>
        </authorList>
    </citation>
    <scope>IDENTIFICATION</scope>
</reference>
<dbReference type="GO" id="GO:0005634">
    <property type="term" value="C:nucleus"/>
    <property type="evidence" value="ECO:0007669"/>
    <property type="project" value="UniProtKB-SubCell"/>
</dbReference>
<dbReference type="InterPro" id="IPR013926">
    <property type="entry name" value="CGI121/TPRKB"/>
</dbReference>
<dbReference type="InterPro" id="IPR036504">
    <property type="entry name" value="CGI121/TPRKB_sf"/>
</dbReference>
<dbReference type="OrthoDB" id="329139at2759"/>
<reference evidence="6" key="1">
    <citation type="submission" date="2025-08" db="UniProtKB">
        <authorList>
            <consortium name="Ensembl"/>
        </authorList>
    </citation>
    <scope>IDENTIFICATION</scope>
</reference>
<dbReference type="AlphaFoldDB" id="A0A8C5M743"/>
<sequence>MNETFVLELFPEYKIILLLFKNVRNAAALKEKAKNGSIDGALLNPAMVVDPLQILVAVNKAIHLQKVGKMKTRTLNAEIIFNLSPTNNISEAFRRFGMSDRDSQVLVILTDDGSCTSNSQEVVSNVEGQQVPLSELSQLTEITKVKKVSKTLNQYTYILKLIAFHLLERSVQIHFNLRYNTVITCSLIRNQVNTSKKTPIVSTLGVGDPDRS</sequence>
<dbReference type="Gene3D" id="3.30.2380.10">
    <property type="entry name" value="CGI121/TPRKB"/>
    <property type="match status" value="1"/>
</dbReference>
<comment type="subcellular location">
    <subcellularLocation>
        <location evidence="1">Nucleus</location>
    </subcellularLocation>
</comment>
<dbReference type="GO" id="GO:0005829">
    <property type="term" value="C:cytosol"/>
    <property type="evidence" value="ECO:0007669"/>
    <property type="project" value="TreeGrafter"/>
</dbReference>